<dbReference type="GO" id="GO:0043190">
    <property type="term" value="C:ATP-binding cassette (ABC) transporter complex"/>
    <property type="evidence" value="ECO:0007669"/>
    <property type="project" value="InterPro"/>
</dbReference>
<dbReference type="EMBL" id="FNQV01000003">
    <property type="protein sequence ID" value="SDZ93593.1"/>
    <property type="molecule type" value="Genomic_DNA"/>
</dbReference>
<evidence type="ECO:0000256" key="2">
    <source>
        <dbReference type="ARBA" id="ARBA00022448"/>
    </source>
</evidence>
<dbReference type="PROSITE" id="PS51257">
    <property type="entry name" value="PROKAR_LIPOPROTEIN"/>
    <property type="match status" value="1"/>
</dbReference>
<evidence type="ECO:0000256" key="4">
    <source>
        <dbReference type="PIRNR" id="PIRNR002756"/>
    </source>
</evidence>
<dbReference type="InterPro" id="IPR050962">
    <property type="entry name" value="Phosphate-bind_PstS"/>
</dbReference>
<dbReference type="PANTHER" id="PTHR42996">
    <property type="entry name" value="PHOSPHATE-BINDING PROTEIN PSTS"/>
    <property type="match status" value="1"/>
</dbReference>
<name>A0A1H3X2X1_9ACTO</name>
<keyword evidence="3 4" id="KW-0592">Phosphate transport</keyword>
<feature type="compositionally biased region" description="Low complexity" evidence="5">
    <location>
        <begin position="27"/>
        <end position="42"/>
    </location>
</feature>
<feature type="signal peptide" evidence="6">
    <location>
        <begin position="1"/>
        <end position="25"/>
    </location>
</feature>
<evidence type="ECO:0000313" key="9">
    <source>
        <dbReference type="Proteomes" id="UP000199288"/>
    </source>
</evidence>
<keyword evidence="9" id="KW-1185">Reference proteome</keyword>
<evidence type="ECO:0000256" key="5">
    <source>
        <dbReference type="SAM" id="MobiDB-lite"/>
    </source>
</evidence>
<organism evidence="8 9">
    <name type="scientific">Bowdeniella nasicola</name>
    <dbReference type="NCBI Taxonomy" id="208480"/>
    <lineage>
        <taxon>Bacteria</taxon>
        <taxon>Bacillati</taxon>
        <taxon>Actinomycetota</taxon>
        <taxon>Actinomycetes</taxon>
        <taxon>Actinomycetales</taxon>
        <taxon>Actinomycetaceae</taxon>
        <taxon>Bowdeniella</taxon>
    </lineage>
</organism>
<dbReference type="Gene3D" id="3.40.190.10">
    <property type="entry name" value="Periplasmic binding protein-like II"/>
    <property type="match status" value="2"/>
</dbReference>
<dbReference type="CDD" id="cd13565">
    <property type="entry name" value="PBP2_PstS"/>
    <property type="match status" value="1"/>
</dbReference>
<dbReference type="OrthoDB" id="9801510at2"/>
<evidence type="ECO:0000256" key="1">
    <source>
        <dbReference type="ARBA" id="ARBA00008725"/>
    </source>
</evidence>
<accession>A0A1H3X2X1</accession>
<dbReference type="Pfam" id="PF12849">
    <property type="entry name" value="PBP_like_2"/>
    <property type="match status" value="1"/>
</dbReference>
<dbReference type="InterPro" id="IPR024370">
    <property type="entry name" value="PBP_domain"/>
</dbReference>
<dbReference type="InterPro" id="IPR005673">
    <property type="entry name" value="ABC_phos-bd_PstS"/>
</dbReference>
<dbReference type="AlphaFoldDB" id="A0A1H3X2X1"/>
<dbReference type="Proteomes" id="UP000199288">
    <property type="component" value="Unassembled WGS sequence"/>
</dbReference>
<dbReference type="RefSeq" id="WP_092561828.1">
    <property type="nucleotide sequence ID" value="NZ_FNQV01000003.1"/>
</dbReference>
<feature type="region of interest" description="Disordered" evidence="5">
    <location>
        <begin position="27"/>
        <end position="52"/>
    </location>
</feature>
<dbReference type="GO" id="GO:0042301">
    <property type="term" value="F:phosphate ion binding"/>
    <property type="evidence" value="ECO:0007669"/>
    <property type="project" value="InterPro"/>
</dbReference>
<keyword evidence="2 4" id="KW-0813">Transport</keyword>
<feature type="domain" description="PBP" evidence="7">
    <location>
        <begin position="50"/>
        <end position="347"/>
    </location>
</feature>
<reference evidence="9" key="1">
    <citation type="submission" date="2016-10" db="EMBL/GenBank/DDBJ databases">
        <authorList>
            <person name="Varghese N."/>
            <person name="Submissions S."/>
        </authorList>
    </citation>
    <scope>NUCLEOTIDE SEQUENCE [LARGE SCALE GENOMIC DNA]</scope>
    <source>
        <strain evidence="9">KPR-1</strain>
    </source>
</reference>
<protein>
    <recommendedName>
        <fullName evidence="4">Phosphate-binding protein</fullName>
    </recommendedName>
</protein>
<sequence length="379" mass="38887">MRNGTRRLTAVTAASFLALSLAACGSDDAVSGSTGTTGGSDNETTDTETTEATASLKGSIAGAGASSQESAMKAWIAEFQGKNTEATVAYDPVGSGAGIEQFIGEKVLWAGSDAALEGDEVASAEKRCGAPALNLPMYISPVAVIFNLEGVENLNMKADTIAKVFAGEITKWNDPAIAEDNPDVELPDLAITPVHRADKSGTTENFTDYLHEAAPDAWPHEADKSWPISGGESGDKTAGLVDVVNRAQGAIGYADASQAGSLGTIALETADGFVKFSAETAAKAVDNAKPAEGATDTNMPLVLERKPDSAEAYPLVLVAYEIVCSSYPDAESGELVKGFLNFVASEEGQNVAANAAGSAPLSAEMAEKVKAAIDSIKVG</sequence>
<keyword evidence="6" id="KW-0732">Signal</keyword>
<dbReference type="NCBIfam" id="TIGR00975">
    <property type="entry name" value="3a0107s03"/>
    <property type="match status" value="1"/>
</dbReference>
<evidence type="ECO:0000259" key="7">
    <source>
        <dbReference type="Pfam" id="PF12849"/>
    </source>
</evidence>
<gene>
    <name evidence="8" type="ORF">SAMN02910418_00587</name>
</gene>
<evidence type="ECO:0000256" key="6">
    <source>
        <dbReference type="SAM" id="SignalP"/>
    </source>
</evidence>
<dbReference type="PIRSF" id="PIRSF002756">
    <property type="entry name" value="PstS"/>
    <property type="match status" value="1"/>
</dbReference>
<dbReference type="SUPFAM" id="SSF53850">
    <property type="entry name" value="Periplasmic binding protein-like II"/>
    <property type="match status" value="1"/>
</dbReference>
<dbReference type="GO" id="GO:0035435">
    <property type="term" value="P:phosphate ion transmembrane transport"/>
    <property type="evidence" value="ECO:0007669"/>
    <property type="project" value="InterPro"/>
</dbReference>
<evidence type="ECO:0000256" key="3">
    <source>
        <dbReference type="ARBA" id="ARBA00022592"/>
    </source>
</evidence>
<comment type="similarity">
    <text evidence="1 4">Belongs to the PstS family.</text>
</comment>
<dbReference type="PANTHER" id="PTHR42996:SF1">
    <property type="entry name" value="PHOSPHATE-BINDING PROTEIN PSTS"/>
    <property type="match status" value="1"/>
</dbReference>
<proteinExistence type="inferred from homology"/>
<evidence type="ECO:0000313" key="8">
    <source>
        <dbReference type="EMBL" id="SDZ93593.1"/>
    </source>
</evidence>
<feature type="chain" id="PRO_5038354532" description="Phosphate-binding protein" evidence="6">
    <location>
        <begin position="26"/>
        <end position="379"/>
    </location>
</feature>